<evidence type="ECO:0000313" key="1">
    <source>
        <dbReference type="EMBL" id="TKR96532.1"/>
    </source>
</evidence>
<evidence type="ECO:0000313" key="2">
    <source>
        <dbReference type="Proteomes" id="UP000298663"/>
    </source>
</evidence>
<reference evidence="1 2" key="2">
    <citation type="journal article" date="2019" name="G3 (Bethesda)">
        <title>Hybrid Assembly of the Genome of the Entomopathogenic Nematode Steinernema carpocapsae Identifies the X-Chromosome.</title>
        <authorList>
            <person name="Serra L."/>
            <person name="Macchietto M."/>
            <person name="Macias-Munoz A."/>
            <person name="McGill C.J."/>
            <person name="Rodriguez I.M."/>
            <person name="Rodriguez B."/>
            <person name="Murad R."/>
            <person name="Mortazavi A."/>
        </authorList>
    </citation>
    <scope>NUCLEOTIDE SEQUENCE [LARGE SCALE GENOMIC DNA]</scope>
    <source>
        <strain evidence="1 2">ALL</strain>
    </source>
</reference>
<reference evidence="1 2" key="1">
    <citation type="journal article" date="2015" name="Genome Biol.">
        <title>Comparative genomics of Steinernema reveals deeply conserved gene regulatory networks.</title>
        <authorList>
            <person name="Dillman A.R."/>
            <person name="Macchietto M."/>
            <person name="Porter C.F."/>
            <person name="Rogers A."/>
            <person name="Williams B."/>
            <person name="Antoshechkin I."/>
            <person name="Lee M.M."/>
            <person name="Goodwin Z."/>
            <person name="Lu X."/>
            <person name="Lewis E.E."/>
            <person name="Goodrich-Blair H."/>
            <person name="Stock S.P."/>
            <person name="Adams B.J."/>
            <person name="Sternberg P.W."/>
            <person name="Mortazavi A."/>
        </authorList>
    </citation>
    <scope>NUCLEOTIDE SEQUENCE [LARGE SCALE GENOMIC DNA]</scope>
    <source>
        <strain evidence="1 2">ALL</strain>
    </source>
</reference>
<comment type="caution">
    <text evidence="1">The sequence shown here is derived from an EMBL/GenBank/DDBJ whole genome shotgun (WGS) entry which is preliminary data.</text>
</comment>
<dbReference type="Proteomes" id="UP000298663">
    <property type="component" value="Unassembled WGS sequence"/>
</dbReference>
<dbReference type="EMBL" id="AZBU02000002">
    <property type="protein sequence ID" value="TKR96532.1"/>
    <property type="molecule type" value="Genomic_DNA"/>
</dbReference>
<name>A0A4U5PIM7_STECR</name>
<accession>A0A4U5PIM7</accession>
<proteinExistence type="predicted"/>
<dbReference type="AlphaFoldDB" id="A0A4U5PIM7"/>
<gene>
    <name evidence="1" type="ORF">L596_010535</name>
</gene>
<keyword evidence="2" id="KW-1185">Reference proteome</keyword>
<sequence>MQKTHLHRNSLQLFLEHTNILHNQSRFPILPGIRQTYECIQLSILVPPEYFLPTNLYKLKYYCISINSKRTYH</sequence>
<organism evidence="1 2">
    <name type="scientific">Steinernema carpocapsae</name>
    <name type="common">Entomopathogenic nematode</name>
    <dbReference type="NCBI Taxonomy" id="34508"/>
    <lineage>
        <taxon>Eukaryota</taxon>
        <taxon>Metazoa</taxon>
        <taxon>Ecdysozoa</taxon>
        <taxon>Nematoda</taxon>
        <taxon>Chromadorea</taxon>
        <taxon>Rhabditida</taxon>
        <taxon>Tylenchina</taxon>
        <taxon>Panagrolaimomorpha</taxon>
        <taxon>Strongyloidoidea</taxon>
        <taxon>Steinernematidae</taxon>
        <taxon>Steinernema</taxon>
    </lineage>
</organism>
<protein>
    <submittedName>
        <fullName evidence="1">Uncharacterized protein</fullName>
    </submittedName>
</protein>